<accession>A0A060ACS9</accession>
<dbReference type="RefSeq" id="YP_009042437.1">
    <property type="nucleotide sequence ID" value="NC_024354.1"/>
</dbReference>
<name>A0A060ACS9_9CAUD</name>
<dbReference type="GeneID" id="19686951"/>
<keyword evidence="2" id="KW-1185">Reference proteome</keyword>
<dbReference type="EMBL" id="KC954774">
    <property type="protein sequence ID" value="AIA64730.1"/>
    <property type="molecule type" value="Genomic_DNA"/>
</dbReference>
<gene>
    <name evidence="1" type="ORF">CR8_200</name>
</gene>
<evidence type="ECO:0000313" key="1">
    <source>
        <dbReference type="EMBL" id="AIA64730.1"/>
    </source>
</evidence>
<reference evidence="1 2" key="1">
    <citation type="submission" date="2013-04" db="EMBL/GenBank/DDBJ databases">
        <title>Complete Genome Sequence of Cronobacter sakazakii Bacteriophage CR8.</title>
        <authorList>
            <person name="Kim Y."/>
            <person name="Shin H."/>
            <person name="Ryu S."/>
        </authorList>
    </citation>
    <scope>NUCLEOTIDE SEQUENCE [LARGE SCALE GENOMIC DNA]</scope>
</reference>
<dbReference type="KEGG" id="vg:19686951"/>
<organism evidence="1 2">
    <name type="scientific">Cronobacter phage CR8</name>
    <dbReference type="NCBI Taxonomy" id="1327934"/>
    <lineage>
        <taxon>Viruses</taxon>
        <taxon>Duplodnaviria</taxon>
        <taxon>Heunggongvirae</taxon>
        <taxon>Uroviricota</taxon>
        <taxon>Caudoviricetes</taxon>
        <taxon>Vequintavirinae</taxon>
        <taxon>Certrevirus</taxon>
        <taxon>Certrevirus CR8</taxon>
    </lineage>
</organism>
<dbReference type="Proteomes" id="UP000026984">
    <property type="component" value="Segment"/>
</dbReference>
<evidence type="ECO:0000313" key="2">
    <source>
        <dbReference type="Proteomes" id="UP000026984"/>
    </source>
</evidence>
<protein>
    <submittedName>
        <fullName evidence="1">Uncharacterized protein</fullName>
    </submittedName>
</protein>
<proteinExistence type="predicted"/>
<sequence length="133" mass="15438">MIKVKELIEQLQKCNPEDKVAVQIDKGFVTIGGTPRVGVDSAHSGFDWDHGIVFLRLEDGKMLTDITREEYYEHIRYKQLVSGMRGKQDIAHLSDVFVKKDFVIERLKRLINVEELEPFEVSDLITDIYEEQL</sequence>